<comment type="caution">
    <text evidence="2">The sequence shown here is derived from an EMBL/GenBank/DDBJ whole genome shotgun (WGS) entry which is preliminary data.</text>
</comment>
<dbReference type="EMBL" id="JAAZHI010000016">
    <property type="protein sequence ID" value="NLA54800.1"/>
    <property type="molecule type" value="Genomic_DNA"/>
</dbReference>
<dbReference type="Proteomes" id="UP000557899">
    <property type="component" value="Unassembled WGS sequence"/>
</dbReference>
<sequence length="253" mass="27583">MTDNRPPRPAAELYPESLQLSTRQREVLDQLQTYPQGARSADLAADLGMHVNTVRGHLDELIARGAVHAHTAPAQGRGRPSLIFQVRIPDNRAIAREYISLVELLTSMIVDIDSPSPETVEKAREIGRLWARRMAEREDAPGGAVGKDGTDGTDSTDTALDRLHHTLRELGFDPTMRREQGDGDTAPESVDIELQACPFVAEGHRPSLMICAIHEGFLQESVGSAPVRLSLRPFQPSGACSVVADRGTPADDR</sequence>
<accession>A0A7X6SV58</accession>
<evidence type="ECO:0000313" key="3">
    <source>
        <dbReference type="Proteomes" id="UP000557899"/>
    </source>
</evidence>
<gene>
    <name evidence="2" type="ORF">GX859_00655</name>
</gene>
<organism evidence="2 3">
    <name type="scientific">Corynebacterium humireducens</name>
    <dbReference type="NCBI Taxonomy" id="1223514"/>
    <lineage>
        <taxon>Bacteria</taxon>
        <taxon>Bacillati</taxon>
        <taxon>Actinomycetota</taxon>
        <taxon>Actinomycetes</taxon>
        <taxon>Mycobacteriales</taxon>
        <taxon>Corynebacteriaceae</taxon>
        <taxon>Corynebacterium</taxon>
    </lineage>
</organism>
<dbReference type="AlphaFoldDB" id="A0A7X6SV58"/>
<protein>
    <submittedName>
        <fullName evidence="2">Helix-turn-helix domain-containing protein</fullName>
    </submittedName>
</protein>
<dbReference type="InterPro" id="IPR036390">
    <property type="entry name" value="WH_DNA-bd_sf"/>
</dbReference>
<feature type="domain" description="HTH iclR-type" evidence="1">
    <location>
        <begin position="26"/>
        <end position="68"/>
    </location>
</feature>
<name>A0A7X6SV58_9CORY</name>
<proteinExistence type="predicted"/>
<dbReference type="Gene3D" id="1.10.10.10">
    <property type="entry name" value="Winged helix-like DNA-binding domain superfamily/Winged helix DNA-binding domain"/>
    <property type="match status" value="1"/>
</dbReference>
<dbReference type="InterPro" id="IPR005471">
    <property type="entry name" value="Tscrpt_reg_IclR_N"/>
</dbReference>
<dbReference type="GO" id="GO:0006355">
    <property type="term" value="P:regulation of DNA-templated transcription"/>
    <property type="evidence" value="ECO:0007669"/>
    <property type="project" value="InterPro"/>
</dbReference>
<dbReference type="Pfam" id="PF09339">
    <property type="entry name" value="HTH_IclR"/>
    <property type="match status" value="1"/>
</dbReference>
<reference evidence="2 3" key="1">
    <citation type="journal article" date="2020" name="Biotechnol. Biofuels">
        <title>New insights from the biogas microbiome by comprehensive genome-resolved metagenomics of nearly 1600 species originating from multiple anaerobic digesters.</title>
        <authorList>
            <person name="Campanaro S."/>
            <person name="Treu L."/>
            <person name="Rodriguez-R L.M."/>
            <person name="Kovalovszki A."/>
            <person name="Ziels R.M."/>
            <person name="Maus I."/>
            <person name="Zhu X."/>
            <person name="Kougias P.G."/>
            <person name="Basile A."/>
            <person name="Luo G."/>
            <person name="Schluter A."/>
            <person name="Konstantinidis K.T."/>
            <person name="Angelidaki I."/>
        </authorList>
    </citation>
    <scope>NUCLEOTIDE SEQUENCE [LARGE SCALE GENOMIC DNA]</scope>
    <source>
        <strain evidence="2">AS15tlH2ME_198</strain>
    </source>
</reference>
<evidence type="ECO:0000313" key="2">
    <source>
        <dbReference type="EMBL" id="NLA54800.1"/>
    </source>
</evidence>
<dbReference type="SUPFAM" id="SSF46785">
    <property type="entry name" value="Winged helix' DNA-binding domain"/>
    <property type="match status" value="1"/>
</dbReference>
<dbReference type="GO" id="GO:0003677">
    <property type="term" value="F:DNA binding"/>
    <property type="evidence" value="ECO:0007669"/>
    <property type="project" value="InterPro"/>
</dbReference>
<dbReference type="InterPro" id="IPR036388">
    <property type="entry name" value="WH-like_DNA-bd_sf"/>
</dbReference>
<evidence type="ECO:0000259" key="1">
    <source>
        <dbReference type="Pfam" id="PF09339"/>
    </source>
</evidence>